<dbReference type="EMBL" id="CABDUW010001802">
    <property type="protein sequence ID" value="VTJ84118.1"/>
    <property type="molecule type" value="Genomic_DNA"/>
</dbReference>
<evidence type="ECO:0000313" key="4">
    <source>
        <dbReference type="Proteomes" id="UP000335636"/>
    </source>
</evidence>
<dbReference type="Proteomes" id="UP000335636">
    <property type="component" value="Unassembled WGS sequence"/>
</dbReference>
<evidence type="ECO:0000313" key="2">
    <source>
        <dbReference type="EMBL" id="KAF7485935.1"/>
    </source>
</evidence>
<dbReference type="EMBL" id="WJEC01000087">
    <property type="protein sequence ID" value="KAF7485935.1"/>
    <property type="molecule type" value="Genomic_DNA"/>
</dbReference>
<name>A0A5E4CQE6_MARMO</name>
<feature type="compositionally biased region" description="Basic and acidic residues" evidence="1">
    <location>
        <begin position="85"/>
        <end position="97"/>
    </location>
</feature>
<sequence length="151" mass="16088">MGCGPRAAGDQRADGRQGGRPRRAERGTPGGAPPTRLLINRRKRALAAGGDGGGRRAAGACMLAAWLPGLGLPQGRARGAPGWPYREREGRPRDGKGRAGLQVTTRAENAGSRMSQRPETARAHALVQPSRGQLNLNDERRLKPRTSVFAR</sequence>
<evidence type="ECO:0000256" key="1">
    <source>
        <dbReference type="SAM" id="MobiDB-lite"/>
    </source>
</evidence>
<gene>
    <name evidence="2" type="ORF">GHT09_002323</name>
    <name evidence="3" type="ORF">MONAX_5E041911</name>
</gene>
<reference evidence="3 4" key="1">
    <citation type="submission" date="2019-04" db="EMBL/GenBank/DDBJ databases">
        <authorList>
            <person name="Alioto T."/>
            <person name="Alioto T."/>
        </authorList>
    </citation>
    <scope>NUCLEOTIDE SEQUENCE [LARGE SCALE GENOMIC DNA]</scope>
</reference>
<protein>
    <submittedName>
        <fullName evidence="3">Uncharacterized protein</fullName>
    </submittedName>
</protein>
<feature type="compositionally biased region" description="Basic and acidic residues" evidence="1">
    <location>
        <begin position="9"/>
        <end position="26"/>
    </location>
</feature>
<dbReference type="AlphaFoldDB" id="A0A5E4CQE6"/>
<feature type="region of interest" description="Disordered" evidence="1">
    <location>
        <begin position="1"/>
        <end position="56"/>
    </location>
</feature>
<keyword evidence="4" id="KW-1185">Reference proteome</keyword>
<feature type="compositionally biased region" description="Polar residues" evidence="1">
    <location>
        <begin position="102"/>
        <end position="118"/>
    </location>
</feature>
<proteinExistence type="predicted"/>
<accession>A0A5E4CQE6</accession>
<dbReference type="Proteomes" id="UP000662637">
    <property type="component" value="Unassembled WGS sequence"/>
</dbReference>
<feature type="region of interest" description="Disordered" evidence="1">
    <location>
        <begin position="70"/>
        <end position="121"/>
    </location>
</feature>
<organism evidence="3 4">
    <name type="scientific">Marmota monax</name>
    <name type="common">Woodchuck</name>
    <dbReference type="NCBI Taxonomy" id="9995"/>
    <lineage>
        <taxon>Eukaryota</taxon>
        <taxon>Metazoa</taxon>
        <taxon>Chordata</taxon>
        <taxon>Craniata</taxon>
        <taxon>Vertebrata</taxon>
        <taxon>Euteleostomi</taxon>
        <taxon>Mammalia</taxon>
        <taxon>Eutheria</taxon>
        <taxon>Euarchontoglires</taxon>
        <taxon>Glires</taxon>
        <taxon>Rodentia</taxon>
        <taxon>Sciuromorpha</taxon>
        <taxon>Sciuridae</taxon>
        <taxon>Xerinae</taxon>
        <taxon>Marmotini</taxon>
        <taxon>Marmota</taxon>
    </lineage>
</organism>
<evidence type="ECO:0000313" key="3">
    <source>
        <dbReference type="EMBL" id="VTJ84118.1"/>
    </source>
</evidence>
<reference evidence="2" key="2">
    <citation type="submission" date="2020-08" db="EMBL/GenBank/DDBJ databases">
        <authorList>
            <person name="Shumante A."/>
            <person name="Zimin A.V."/>
            <person name="Puiu D."/>
            <person name="Salzberg S.L."/>
        </authorList>
    </citation>
    <scope>NUCLEOTIDE SEQUENCE</scope>
    <source>
        <strain evidence="2">WC2-LM</strain>
        <tissue evidence="2">Liver</tissue>
    </source>
</reference>